<evidence type="ECO:0000313" key="7">
    <source>
        <dbReference type="EMBL" id="MDA4847129.1"/>
    </source>
</evidence>
<keyword evidence="4 5" id="KW-0663">Pyridoxal phosphate</keyword>
<evidence type="ECO:0000256" key="5">
    <source>
        <dbReference type="PIRNR" id="PIRNR038940"/>
    </source>
</evidence>
<comment type="subunit">
    <text evidence="3">Homotetramer.</text>
</comment>
<dbReference type="Proteomes" id="UP001148313">
    <property type="component" value="Unassembled WGS sequence"/>
</dbReference>
<accession>A0ABT4VQZ6</accession>
<evidence type="ECO:0000256" key="3">
    <source>
        <dbReference type="ARBA" id="ARBA00011881"/>
    </source>
</evidence>
<comment type="caution">
    <text evidence="7">The sequence shown here is derived from an EMBL/GenBank/DDBJ whole genome shotgun (WGS) entry which is preliminary data.</text>
</comment>
<dbReference type="PANTHER" id="PTHR48097:SF5">
    <property type="entry name" value="LOW SPECIFICITY L-THREONINE ALDOLASE"/>
    <property type="match status" value="1"/>
</dbReference>
<keyword evidence="8" id="KW-1185">Reference proteome</keyword>
<dbReference type="PANTHER" id="PTHR48097">
    <property type="entry name" value="L-THREONINE ALDOLASE-RELATED"/>
    <property type="match status" value="1"/>
</dbReference>
<dbReference type="SUPFAM" id="SSF53383">
    <property type="entry name" value="PLP-dependent transferases"/>
    <property type="match status" value="1"/>
</dbReference>
<evidence type="ECO:0000259" key="6">
    <source>
        <dbReference type="Pfam" id="PF01212"/>
    </source>
</evidence>
<proteinExistence type="inferred from homology"/>
<comment type="function">
    <text evidence="5">Catalyzes the cleavage of L-allo-threonine and L-threonine to glycine and acetaldehyde.</text>
</comment>
<comment type="catalytic activity">
    <reaction evidence="5">
        <text>L-allo-threonine = acetaldehyde + glycine</text>
        <dbReference type="Rhea" id="RHEA:26209"/>
        <dbReference type="ChEBI" id="CHEBI:15343"/>
        <dbReference type="ChEBI" id="CHEBI:57305"/>
        <dbReference type="ChEBI" id="CHEBI:58585"/>
        <dbReference type="EC" id="4.1.2.48"/>
    </reaction>
</comment>
<feature type="domain" description="Aromatic amino acid beta-eliminating lyase/threonine aldolase" evidence="6">
    <location>
        <begin position="2"/>
        <end position="293"/>
    </location>
</feature>
<comment type="similarity">
    <text evidence="2 5">Belongs to the threonine aldolase family.</text>
</comment>
<comment type="cofactor">
    <cofactor evidence="1 5">
        <name>pyridoxal 5'-phosphate</name>
        <dbReference type="ChEBI" id="CHEBI:597326"/>
    </cofactor>
</comment>
<evidence type="ECO:0000256" key="4">
    <source>
        <dbReference type="ARBA" id="ARBA00022898"/>
    </source>
</evidence>
<gene>
    <name evidence="7" type="ORF">OOZ53_17345</name>
</gene>
<dbReference type="InterPro" id="IPR026273">
    <property type="entry name" value="Low_specificity_L-TA_bact"/>
</dbReference>
<organism evidence="7 8">
    <name type="scientific">Hoeflea poritis</name>
    <dbReference type="NCBI Taxonomy" id="2993659"/>
    <lineage>
        <taxon>Bacteria</taxon>
        <taxon>Pseudomonadati</taxon>
        <taxon>Pseudomonadota</taxon>
        <taxon>Alphaproteobacteria</taxon>
        <taxon>Hyphomicrobiales</taxon>
        <taxon>Rhizobiaceae</taxon>
        <taxon>Hoeflea</taxon>
    </lineage>
</organism>
<name>A0ABT4VQZ6_9HYPH</name>
<comment type="catalytic activity">
    <reaction evidence="5">
        <text>L-threonine = acetaldehyde + glycine</text>
        <dbReference type="Rhea" id="RHEA:19625"/>
        <dbReference type="ChEBI" id="CHEBI:15343"/>
        <dbReference type="ChEBI" id="CHEBI:57305"/>
        <dbReference type="ChEBI" id="CHEBI:57926"/>
        <dbReference type="EC" id="4.1.2.48"/>
    </reaction>
</comment>
<dbReference type="EMBL" id="JAPJZH010000011">
    <property type="protein sequence ID" value="MDA4847129.1"/>
    <property type="molecule type" value="Genomic_DNA"/>
</dbReference>
<dbReference type="PIRSF" id="PIRSF038940">
    <property type="entry name" value="Low_specificity_LTA"/>
    <property type="match status" value="1"/>
</dbReference>
<evidence type="ECO:0000256" key="1">
    <source>
        <dbReference type="ARBA" id="ARBA00001933"/>
    </source>
</evidence>
<dbReference type="InterPro" id="IPR015422">
    <property type="entry name" value="PyrdxlP-dep_Trfase_small"/>
</dbReference>
<protein>
    <recommendedName>
        <fullName evidence="5">L-threonine aldolase</fullName>
        <ecNumber evidence="5">4.1.2.48</ecNumber>
    </recommendedName>
</protein>
<keyword evidence="5" id="KW-0456">Lyase</keyword>
<dbReference type="InterPro" id="IPR015421">
    <property type="entry name" value="PyrdxlP-dep_Trfase_major"/>
</dbReference>
<reference evidence="7" key="1">
    <citation type="submission" date="2022-11" db="EMBL/GenBank/DDBJ databases">
        <title>Hoeflea poritis sp. nov., isolated from scleractinian coral Porites lutea.</title>
        <authorList>
            <person name="Zhang G."/>
            <person name="Wei Q."/>
            <person name="Cai L."/>
        </authorList>
    </citation>
    <scope>NUCLEOTIDE SEQUENCE</scope>
    <source>
        <strain evidence="7">E7-10</strain>
    </source>
</reference>
<dbReference type="Gene3D" id="3.90.1150.10">
    <property type="entry name" value="Aspartate Aminotransferase, domain 1"/>
    <property type="match status" value="1"/>
</dbReference>
<dbReference type="Pfam" id="PF01212">
    <property type="entry name" value="Beta_elim_lyase"/>
    <property type="match status" value="1"/>
</dbReference>
<evidence type="ECO:0000256" key="2">
    <source>
        <dbReference type="ARBA" id="ARBA00006966"/>
    </source>
</evidence>
<sequence length="351" mass="38569">MQFSSDNWAGAHPRVAEALTRHASGFAAAYGLSDLDRRIGQKFNDIFEREVAVFFVGTGTAANSLSMAALSRPGGVAFCHREAHLIEDEGGAPQFLANGIRLEPVDGNLGKIDPQELDAAIRRFPPEFVHAGQPMAVSISQSTEIGTVYEAGEIERIVETCRRHRLPLHMDGARFANAMAAVGQSPAEMTWRRGVDILSFGATKNGCWCAEVLVVFDPDKAVDLPYLRKRSAHLFSKSRFISAQLEAYFADDLWIETAAHANAMAAELQSVFEAAEGTRLAWRSQANEVFAILDRDRFKALLEKGAHFYEWKTPRFAAGLVGENEVITRLVTGFATTPEHIAEFAALLEKT</sequence>
<dbReference type="EC" id="4.1.2.48" evidence="5"/>
<evidence type="ECO:0000313" key="8">
    <source>
        <dbReference type="Proteomes" id="UP001148313"/>
    </source>
</evidence>
<dbReference type="InterPro" id="IPR015424">
    <property type="entry name" value="PyrdxlP-dep_Trfase"/>
</dbReference>
<dbReference type="InterPro" id="IPR001597">
    <property type="entry name" value="ArAA_b-elim_lyase/Thr_aldolase"/>
</dbReference>
<dbReference type="RefSeq" id="WP_271090936.1">
    <property type="nucleotide sequence ID" value="NZ_JAPJZH010000011.1"/>
</dbReference>
<dbReference type="Gene3D" id="3.40.640.10">
    <property type="entry name" value="Type I PLP-dependent aspartate aminotransferase-like (Major domain)"/>
    <property type="match status" value="1"/>
</dbReference>